<dbReference type="FunFam" id="3.30.420.10:FF:000014">
    <property type="entry name" value="Piwi-like RNA-mediated gene silencing 1"/>
    <property type="match status" value="1"/>
</dbReference>
<keyword evidence="8" id="KW-0943">RNA-mediated gene silencing</keyword>
<comment type="subcellular location">
    <subcellularLocation>
        <location evidence="1">Cytoplasm</location>
        <location evidence="1">Cytoplasmic ribonucleoprotein granule</location>
    </subcellularLocation>
    <subcellularLocation>
        <location evidence="2">Cytoplasm</location>
        <location evidence="2">Perinuclear region</location>
    </subcellularLocation>
</comment>
<dbReference type="EMBL" id="KJ808823">
    <property type="protein sequence ID" value="AIK19232.1"/>
    <property type="molecule type" value="mRNA"/>
</dbReference>
<dbReference type="PROSITE" id="PS50822">
    <property type="entry name" value="PIWI"/>
    <property type="match status" value="1"/>
</dbReference>
<dbReference type="VEuPathDB" id="VectorBase:ASTE009599"/>
<dbReference type="InterPro" id="IPR012337">
    <property type="entry name" value="RNaseH-like_sf"/>
</dbReference>
<dbReference type="SUPFAM" id="SSF101690">
    <property type="entry name" value="PAZ domain"/>
    <property type="match status" value="1"/>
</dbReference>
<feature type="compositionally biased region" description="Low complexity" evidence="10">
    <location>
        <begin position="48"/>
        <end position="62"/>
    </location>
</feature>
<keyword evidence="6" id="KW-0694">RNA-binding</keyword>
<dbReference type="VEuPathDB" id="VectorBase:ASTEI20_041719"/>
<evidence type="ECO:0000256" key="5">
    <source>
        <dbReference type="ARBA" id="ARBA00022782"/>
    </source>
</evidence>
<dbReference type="Pfam" id="PF02170">
    <property type="entry name" value="PAZ"/>
    <property type="match status" value="1"/>
</dbReference>
<feature type="region of interest" description="Disordered" evidence="10">
    <location>
        <begin position="109"/>
        <end position="178"/>
    </location>
</feature>
<feature type="domain" description="Piwi" evidence="12">
    <location>
        <begin position="623"/>
        <end position="915"/>
    </location>
</feature>
<feature type="compositionally biased region" description="Basic and acidic residues" evidence="10">
    <location>
        <begin position="153"/>
        <end position="172"/>
    </location>
</feature>
<reference evidence="13" key="2">
    <citation type="submission" date="2014-05" db="EMBL/GenBank/DDBJ databases">
        <authorList>
            <person name="Macias V.M."/>
        </authorList>
    </citation>
    <scope>NUCLEOTIDE SEQUENCE</scope>
</reference>
<dbReference type="InterPro" id="IPR003165">
    <property type="entry name" value="Piwi"/>
</dbReference>
<dbReference type="Gene3D" id="3.30.420.10">
    <property type="entry name" value="Ribonuclease H-like superfamily/Ribonuclease H"/>
    <property type="match status" value="1"/>
</dbReference>
<dbReference type="CDD" id="cd04658">
    <property type="entry name" value="Piwi_piwi-like_Euk"/>
    <property type="match status" value="1"/>
</dbReference>
<proteinExistence type="evidence at transcript level"/>
<dbReference type="SMART" id="SM00950">
    <property type="entry name" value="Piwi"/>
    <property type="match status" value="1"/>
</dbReference>
<feature type="compositionally biased region" description="Low complexity" evidence="10">
    <location>
        <begin position="14"/>
        <end position="26"/>
    </location>
</feature>
<dbReference type="Gene3D" id="2.170.260.10">
    <property type="entry name" value="paz domain"/>
    <property type="match status" value="1"/>
</dbReference>
<evidence type="ECO:0000259" key="12">
    <source>
        <dbReference type="PROSITE" id="PS50822"/>
    </source>
</evidence>
<protein>
    <submittedName>
        <fullName evidence="13">Ago3</fullName>
    </submittedName>
</protein>
<organism evidence="13">
    <name type="scientific">Anopheles stephensi</name>
    <name type="common">Indo-Pakistan malaria mosquito</name>
    <dbReference type="NCBI Taxonomy" id="30069"/>
    <lineage>
        <taxon>Eukaryota</taxon>
        <taxon>Metazoa</taxon>
        <taxon>Ecdysozoa</taxon>
        <taxon>Arthropoda</taxon>
        <taxon>Hexapoda</taxon>
        <taxon>Insecta</taxon>
        <taxon>Pterygota</taxon>
        <taxon>Neoptera</taxon>
        <taxon>Endopterygota</taxon>
        <taxon>Diptera</taxon>
        <taxon>Nematocera</taxon>
        <taxon>Culicoidea</taxon>
        <taxon>Culicidae</taxon>
        <taxon>Anophelinae</taxon>
        <taxon>Anopheles</taxon>
    </lineage>
</organism>
<feature type="region of interest" description="Disordered" evidence="10">
    <location>
        <begin position="14"/>
        <end position="68"/>
    </location>
</feature>
<evidence type="ECO:0000256" key="10">
    <source>
        <dbReference type="SAM" id="MobiDB-lite"/>
    </source>
</evidence>
<dbReference type="GO" id="GO:0043186">
    <property type="term" value="C:P granule"/>
    <property type="evidence" value="ECO:0007669"/>
    <property type="project" value="UniProtKB-ARBA"/>
</dbReference>
<evidence type="ECO:0000256" key="8">
    <source>
        <dbReference type="ARBA" id="ARBA00023158"/>
    </source>
</evidence>
<evidence type="ECO:0000256" key="4">
    <source>
        <dbReference type="ARBA" id="ARBA00022490"/>
    </source>
</evidence>
<dbReference type="Gene3D" id="3.40.50.2300">
    <property type="match status" value="1"/>
</dbReference>
<evidence type="ECO:0000259" key="11">
    <source>
        <dbReference type="PROSITE" id="PS50821"/>
    </source>
</evidence>
<dbReference type="GO" id="GO:0003723">
    <property type="term" value="F:RNA binding"/>
    <property type="evidence" value="ECO:0007669"/>
    <property type="project" value="UniProtKB-KW"/>
</dbReference>
<dbReference type="GO" id="GO:0141009">
    <property type="term" value="P:transposable element silencing by piRNA-mediated mRNA destabilization"/>
    <property type="evidence" value="ECO:0007669"/>
    <property type="project" value="UniProtKB-ARBA"/>
</dbReference>
<keyword evidence="4" id="KW-0963">Cytoplasm</keyword>
<dbReference type="VEuPathDB" id="VectorBase:ASTEI04992"/>
<keyword evidence="3" id="KW-0217">Developmental protein</keyword>
<feature type="compositionally biased region" description="Low complexity" evidence="10">
    <location>
        <begin position="118"/>
        <end position="139"/>
    </location>
</feature>
<accession>A0A076V2J9</accession>
<evidence type="ECO:0000313" key="13">
    <source>
        <dbReference type="EMBL" id="AIK19232.1"/>
    </source>
</evidence>
<evidence type="ECO:0000256" key="6">
    <source>
        <dbReference type="ARBA" id="ARBA00022884"/>
    </source>
</evidence>
<dbReference type="CDD" id="cd02845">
    <property type="entry name" value="PAZ_piwi_like"/>
    <property type="match status" value="1"/>
</dbReference>
<dbReference type="FunFam" id="2.170.260.10:FF:000003">
    <property type="entry name" value="Piwi-like RNA-mediated gene silencing 2"/>
    <property type="match status" value="1"/>
</dbReference>
<keyword evidence="5" id="KW-0221">Differentiation</keyword>
<evidence type="ECO:0000256" key="3">
    <source>
        <dbReference type="ARBA" id="ARBA00022473"/>
    </source>
</evidence>
<dbReference type="SUPFAM" id="SSF53098">
    <property type="entry name" value="Ribonuclease H-like"/>
    <property type="match status" value="1"/>
</dbReference>
<dbReference type="Pfam" id="PF23278">
    <property type="entry name" value="Piwi_N"/>
    <property type="match status" value="1"/>
</dbReference>
<evidence type="ECO:0000256" key="1">
    <source>
        <dbReference type="ARBA" id="ARBA00004331"/>
    </source>
</evidence>
<dbReference type="GO" id="GO:0048477">
    <property type="term" value="P:oogenesis"/>
    <property type="evidence" value="ECO:0007669"/>
    <property type="project" value="UniProtKB-KW"/>
</dbReference>
<keyword evidence="7" id="KW-0896">Oogenesis</keyword>
<dbReference type="Pfam" id="PF02171">
    <property type="entry name" value="Piwi"/>
    <property type="match status" value="1"/>
</dbReference>
<dbReference type="PROSITE" id="PS50821">
    <property type="entry name" value="PAZ"/>
    <property type="match status" value="1"/>
</dbReference>
<dbReference type="GO" id="GO:0048471">
    <property type="term" value="C:perinuclear region of cytoplasm"/>
    <property type="evidence" value="ECO:0007669"/>
    <property type="project" value="UniProtKB-SubCell"/>
</dbReference>
<dbReference type="InterPro" id="IPR036397">
    <property type="entry name" value="RNaseH_sf"/>
</dbReference>
<dbReference type="GO" id="GO:0140965">
    <property type="term" value="P:secondary piRNA processing"/>
    <property type="evidence" value="ECO:0007669"/>
    <property type="project" value="UniProtKB-ARBA"/>
</dbReference>
<dbReference type="InterPro" id="IPR003100">
    <property type="entry name" value="PAZ_dom"/>
</dbReference>
<dbReference type="InterPro" id="IPR036085">
    <property type="entry name" value="PAZ_dom_sf"/>
</dbReference>
<sequence length="929" mass="105107">MSKRIDFLRSIIDSSSASSSVDGSGSQDTSANRDSGYRTEVCSNTDDQQQQQHHQQQQPVAGPGRGRARALAALLAPPKPTDGSLPLAAAMPNLTIGGRGRFLQKLLNKEQSSAEPGASKTSDVASSSSSGVGAPTAPAEGLRKLQPAQPSRAPKEDSFVLRETKEPQERVNRTGTNGTPLQIMSNFMELTCSKDRGIFLYTVGFEPDVESKRARQQCIDRHSEIFGKAYTFDGRILLLPKSISQERMVIPTKLPTDGTPVQMTVVFRVQQRMSQNVMLYNKLFRRVMYILQMSEMGRKHYDPTQARIVPQHKLEIWPGFVTAVDEYDGGLMLNLDVTHRVLMQTTVYAHMKTIAMCRDAQFRDNVVKSLLGSVVLTRYNKKTYRIDDVLFDLNPMSTFRYGERDITYVEYYKQQYSIDIHDHQQPLLLNRQERKVANKETPQELSICLVPELCYLTGLTDDMRKDYKVMRDIATYTRITPNQRLMAMQKFCENVNQNEAARNLLASWGLELKTTPKVMSGRQLQIENITSGGGTVGSAGPNADFTRQVTNNPMLEIVHLRKWLLVYTQRDERTASAFMDCVKRTCKLLGMEIVQPQIEILPQDNTQLYIQALRTRIQPGTQIVLIICPTSRDDRYAAIKRLLCTEVPIPSQVVNARTLANDKRNRSIVLMILLQMNCKLGGTLWSVNIPLKETMICGIDTYHEGVKRTNSVSAFVGSLDASFTHWYSRATIQERKEELLNGMCVSLEKTLQAYRRRNCTLPQKIIIFRDGVADSMMNVCEEYEIPQLEAACKNIAPDYTPKITFIVVQKRIITRLFSMSGDGLGNAPAGSVLDHTVTRRYKYDFFLVAQAVKMGTVTPTHYIVLRDDAQFSPDILQRLSYKMCYMYYNWTGTIRVPACCQYAHKLAYLVGQSVKRMPAEALNDKLFYL</sequence>
<name>A0A076V2J9_ANOST</name>
<evidence type="ECO:0000256" key="9">
    <source>
        <dbReference type="ARBA" id="ARBA00038291"/>
    </source>
</evidence>
<evidence type="ECO:0000256" key="2">
    <source>
        <dbReference type="ARBA" id="ARBA00004556"/>
    </source>
</evidence>
<feature type="domain" description="PAZ" evidence="11">
    <location>
        <begin position="346"/>
        <end position="458"/>
    </location>
</feature>
<comment type="similarity">
    <text evidence="9">Belongs to the argonaute family. Piwi subfamily.</text>
</comment>
<reference evidence="13" key="1">
    <citation type="journal article" date="2014" name="Insect Mol. Biol.">
        <title>piRNA pathway gene expression in the malaria vector mosquito Anopheles stephensi.</title>
        <authorList>
            <person name="Macias V."/>
            <person name="Coleman J."/>
            <person name="Bonizzoni M."/>
            <person name="James A.A."/>
        </authorList>
    </citation>
    <scope>NUCLEOTIDE SEQUENCE</scope>
</reference>
<dbReference type="GO" id="GO:0016891">
    <property type="term" value="F:RNA endonuclease activity producing 5'-phosphomonoesters, hydrolytic mechanism"/>
    <property type="evidence" value="ECO:0007669"/>
    <property type="project" value="UniProtKB-ARBA"/>
</dbReference>
<dbReference type="SMART" id="SM00949">
    <property type="entry name" value="PAZ"/>
    <property type="match status" value="1"/>
</dbReference>
<evidence type="ECO:0000256" key="7">
    <source>
        <dbReference type="ARBA" id="ARBA00022943"/>
    </source>
</evidence>
<dbReference type="AlphaFoldDB" id="A0A076V2J9"/>
<dbReference type="PANTHER" id="PTHR22891">
    <property type="entry name" value="EUKARYOTIC TRANSLATION INITIATION FACTOR 2C"/>
    <property type="match status" value="1"/>
</dbReference>